<reference evidence="1 2" key="1">
    <citation type="journal article" date="2013" name="BMC Genomics">
        <title>Genome sequencing and comparative genomics of honey bee microsporidia, Nosema apis reveal novel insights into host-parasite interactions.</title>
        <authorList>
            <person name="Chen Yp."/>
            <person name="Pettis J.S."/>
            <person name="Zhao Y."/>
            <person name="Liu X."/>
            <person name="Tallon L.J."/>
            <person name="Sadzewicz L.D."/>
            <person name="Li R."/>
            <person name="Zheng H."/>
            <person name="Huang S."/>
            <person name="Zhang X."/>
            <person name="Hamilton M.C."/>
            <person name="Pernal S.F."/>
            <person name="Melathopoulos A.P."/>
            <person name="Yan X."/>
            <person name="Evans J.D."/>
        </authorList>
    </citation>
    <scope>NUCLEOTIDE SEQUENCE [LARGE SCALE GENOMIC DNA]</scope>
    <source>
        <strain evidence="1 2">BRL 01</strain>
    </source>
</reference>
<dbReference type="EMBL" id="KE647185">
    <property type="protein sequence ID" value="EQB61025.1"/>
    <property type="molecule type" value="Genomic_DNA"/>
</dbReference>
<name>T0MJB5_9MICR</name>
<dbReference type="HOGENOM" id="CLU_1152057_0_0_1"/>
<evidence type="ECO:0000313" key="2">
    <source>
        <dbReference type="Proteomes" id="UP000053780"/>
    </source>
</evidence>
<sequence>MFLFYILTIITQQLLHQFKPLSPLKFRGTINDIKKYETLFFQIIQKVVLDESNLKKVLVKLKQNIEYEDNNLVTLYMYWKSVDVKFVKDNVLDWVKFMQDGGNIYNNCGDKDANKSDKDGNVLEKVKFMQDGGIIYNNCSDKDANKSDGFTINDNNYNVNNIDSNKNCYTNTNSTNGSNLNIVSPYSNVFFESYCLLLQGSGDYDVSLYQWFVFEILKREQEEGLLNIYMALINLLSVFIY</sequence>
<dbReference type="VEuPathDB" id="MicrosporidiaDB:NAPIS_ORF01406"/>
<gene>
    <name evidence="1" type="ORF">NAPIS_ORF01406</name>
</gene>
<dbReference type="AlphaFoldDB" id="T0MJB5"/>
<accession>T0MJB5</accession>
<keyword evidence="2" id="KW-1185">Reference proteome</keyword>
<proteinExistence type="predicted"/>
<evidence type="ECO:0000313" key="1">
    <source>
        <dbReference type="EMBL" id="EQB61025.1"/>
    </source>
</evidence>
<protein>
    <submittedName>
        <fullName evidence="1">Uncharacterized protein</fullName>
    </submittedName>
</protein>
<dbReference type="Proteomes" id="UP000053780">
    <property type="component" value="Unassembled WGS sequence"/>
</dbReference>
<organism evidence="1 2">
    <name type="scientific">Vairimorpha apis BRL 01</name>
    <dbReference type="NCBI Taxonomy" id="1037528"/>
    <lineage>
        <taxon>Eukaryota</taxon>
        <taxon>Fungi</taxon>
        <taxon>Fungi incertae sedis</taxon>
        <taxon>Microsporidia</taxon>
        <taxon>Nosematidae</taxon>
        <taxon>Vairimorpha</taxon>
    </lineage>
</organism>